<keyword evidence="2" id="KW-0472">Membrane</keyword>
<gene>
    <name evidence="3" type="ORF">JOF56_000143</name>
</gene>
<evidence type="ECO:0000313" key="3">
    <source>
        <dbReference type="EMBL" id="MBP2319758.1"/>
    </source>
</evidence>
<feature type="region of interest" description="Disordered" evidence="1">
    <location>
        <begin position="65"/>
        <end position="98"/>
    </location>
</feature>
<feature type="transmembrane region" description="Helical" evidence="2">
    <location>
        <begin position="20"/>
        <end position="42"/>
    </location>
</feature>
<organism evidence="3 4">
    <name type="scientific">Kibdelosporangium banguiense</name>
    <dbReference type="NCBI Taxonomy" id="1365924"/>
    <lineage>
        <taxon>Bacteria</taxon>
        <taxon>Bacillati</taxon>
        <taxon>Actinomycetota</taxon>
        <taxon>Actinomycetes</taxon>
        <taxon>Pseudonocardiales</taxon>
        <taxon>Pseudonocardiaceae</taxon>
        <taxon>Kibdelosporangium</taxon>
    </lineage>
</organism>
<evidence type="ECO:0008006" key="5">
    <source>
        <dbReference type="Google" id="ProtNLM"/>
    </source>
</evidence>
<dbReference type="RefSeq" id="WP_209633338.1">
    <property type="nucleotide sequence ID" value="NZ_JAGINW010000001.1"/>
</dbReference>
<keyword evidence="2" id="KW-0812">Transmembrane</keyword>
<proteinExistence type="predicted"/>
<reference evidence="3 4" key="1">
    <citation type="submission" date="2021-03" db="EMBL/GenBank/DDBJ databases">
        <title>Sequencing the genomes of 1000 actinobacteria strains.</title>
        <authorList>
            <person name="Klenk H.-P."/>
        </authorList>
    </citation>
    <scope>NUCLEOTIDE SEQUENCE [LARGE SCALE GENOMIC DNA]</scope>
    <source>
        <strain evidence="3 4">DSM 46670</strain>
    </source>
</reference>
<sequence length="98" mass="10921">MYTVSQQSIERFLTALAPNPGLLIIILIVLAVSWIVVTRLVLNKRQPGEKAQISILGMKIDLGGRAKPQKRKQVQQQRHKPAPSSVQKDGRTGKDDRP</sequence>
<comment type="caution">
    <text evidence="3">The sequence shown here is derived from an EMBL/GenBank/DDBJ whole genome shotgun (WGS) entry which is preliminary data.</text>
</comment>
<name>A0ABS4T5L1_9PSEU</name>
<feature type="compositionally biased region" description="Basic and acidic residues" evidence="1">
    <location>
        <begin position="88"/>
        <end position="98"/>
    </location>
</feature>
<keyword evidence="4" id="KW-1185">Reference proteome</keyword>
<evidence type="ECO:0000256" key="2">
    <source>
        <dbReference type="SAM" id="Phobius"/>
    </source>
</evidence>
<protein>
    <recommendedName>
        <fullName evidence="5">Sec translocon accessory complex subunit YajC</fullName>
    </recommendedName>
</protein>
<evidence type="ECO:0000313" key="4">
    <source>
        <dbReference type="Proteomes" id="UP001519332"/>
    </source>
</evidence>
<evidence type="ECO:0000256" key="1">
    <source>
        <dbReference type="SAM" id="MobiDB-lite"/>
    </source>
</evidence>
<accession>A0ABS4T5L1</accession>
<dbReference type="Proteomes" id="UP001519332">
    <property type="component" value="Unassembled WGS sequence"/>
</dbReference>
<feature type="compositionally biased region" description="Basic residues" evidence="1">
    <location>
        <begin position="67"/>
        <end position="81"/>
    </location>
</feature>
<dbReference type="EMBL" id="JAGINW010000001">
    <property type="protein sequence ID" value="MBP2319758.1"/>
    <property type="molecule type" value="Genomic_DNA"/>
</dbReference>
<keyword evidence="2" id="KW-1133">Transmembrane helix</keyword>